<evidence type="ECO:0000313" key="4">
    <source>
        <dbReference type="Proteomes" id="UP000611723"/>
    </source>
</evidence>
<reference evidence="3" key="1">
    <citation type="submission" date="2021-01" db="EMBL/GenBank/DDBJ databases">
        <title>Marivirga aurantiaca sp. nov., isolated from intertidal surface sediments.</title>
        <authorList>
            <person name="Zhang M."/>
        </authorList>
    </citation>
    <scope>NUCLEOTIDE SEQUENCE</scope>
    <source>
        <strain evidence="3">S37H4</strain>
    </source>
</reference>
<dbReference type="PROSITE" id="PS50198">
    <property type="entry name" value="PPIC_PPIASE_2"/>
    <property type="match status" value="2"/>
</dbReference>
<dbReference type="EMBL" id="JAEQBW010000013">
    <property type="protein sequence ID" value="MBK6267047.1"/>
    <property type="molecule type" value="Genomic_DNA"/>
</dbReference>
<dbReference type="SUPFAM" id="SSF54534">
    <property type="entry name" value="FKBP-like"/>
    <property type="match status" value="2"/>
</dbReference>
<feature type="domain" description="PpiC" evidence="2">
    <location>
        <begin position="234"/>
        <end position="338"/>
    </location>
</feature>
<sequence length="721" mass="83834">MRYFILLLILPILFVSCKPGQTNTESKSEKDLEPLFTINETKVYPGEFMYAYEKSNKNKGETEALEDYLELYINFKLKVEDAKKAGLDTLPSYQNELKGYLQDIKKPYLATEQVTENLIQETYERLQEEINASHILIMVEENASAEDTLKAYQKINDIRKKYLAGESFEKLARQDSEDPSAKNNSGELGWFTAFQMVYPFESTAYNTPEGEISDIVRTKFGYHIIKVNAKRETLGRIKLAHIMIRYPEKANSADSAATYKKIQDIYEELMREDQSWFALATEYSEDLNTKNQGGSLPWFGAGNLPPGLEKAAFDLTRPNEISKPVESPYGWHILKLEEKRGVGSLESMEESLTRRIQRDQRSELKISEVLETLKKENNFRKNEASYSYLKKNKNLTDSLLTDKNKNEVLFYIADEAYTLDDFFKDSKKKAPLDEAIYQFEKKMLLAYENRHLPQKYPEYKMLATEYRDGLLLFEIMSKKVWDKVSSDSIGLKKYYEEHQEQYTSDPMVKADIFTFSDTSNINTFKAPVENHLYYISNPIEWQNKKELNAKIDLLKWFSDTVYVQLKGPKQMVKSDSILIFSTLSSTFKKMESMDPIYSDENKIYLHLLSKANDGLLKIYNNLNTVQSGEYVIGETISGMTVPKDRGHHQSFNNDGHYQIINVKESIPERLKTFEESKPELISDYQTHLENEWIEQLKQENKVIVNKVLLQKLKREAEEQNL</sequence>
<dbReference type="PANTHER" id="PTHR47245">
    <property type="entry name" value="PEPTIDYLPROLYL ISOMERASE"/>
    <property type="match status" value="1"/>
</dbReference>
<dbReference type="Pfam" id="PF13616">
    <property type="entry name" value="Rotamase_3"/>
    <property type="match status" value="1"/>
</dbReference>
<comment type="caution">
    <text evidence="3">The sequence shown here is derived from an EMBL/GenBank/DDBJ whole genome shotgun (WGS) entry which is preliminary data.</text>
</comment>
<dbReference type="PANTHER" id="PTHR47245:SF2">
    <property type="entry name" value="PEPTIDYL-PROLYL CIS-TRANS ISOMERASE HP_0175-RELATED"/>
    <property type="match status" value="1"/>
</dbReference>
<accession>A0A934X222</accession>
<protein>
    <submittedName>
        <fullName evidence="3">Peptidylprolyl isomerase</fullName>
    </submittedName>
</protein>
<keyword evidence="4" id="KW-1185">Reference proteome</keyword>
<dbReference type="InterPro" id="IPR046357">
    <property type="entry name" value="PPIase_dom_sf"/>
</dbReference>
<dbReference type="AlphaFoldDB" id="A0A934X222"/>
<dbReference type="GO" id="GO:0003755">
    <property type="term" value="F:peptidyl-prolyl cis-trans isomerase activity"/>
    <property type="evidence" value="ECO:0007669"/>
    <property type="project" value="UniProtKB-KW"/>
</dbReference>
<name>A0A934X222_9BACT</name>
<dbReference type="Pfam" id="PF00639">
    <property type="entry name" value="Rotamase"/>
    <property type="match status" value="1"/>
</dbReference>
<proteinExistence type="predicted"/>
<dbReference type="InterPro" id="IPR050245">
    <property type="entry name" value="PrsA_foldase"/>
</dbReference>
<dbReference type="RefSeq" id="WP_201432733.1">
    <property type="nucleotide sequence ID" value="NZ_JAEQBW010000013.1"/>
</dbReference>
<gene>
    <name evidence="3" type="ORF">JKA74_18525</name>
</gene>
<evidence type="ECO:0000313" key="3">
    <source>
        <dbReference type="EMBL" id="MBK6267047.1"/>
    </source>
</evidence>
<organism evidence="3 4">
    <name type="scientific">Marivirga aurantiaca</name>
    <dbReference type="NCBI Taxonomy" id="2802615"/>
    <lineage>
        <taxon>Bacteria</taxon>
        <taxon>Pseudomonadati</taxon>
        <taxon>Bacteroidota</taxon>
        <taxon>Cytophagia</taxon>
        <taxon>Cytophagales</taxon>
        <taxon>Marivirgaceae</taxon>
        <taxon>Marivirga</taxon>
    </lineage>
</organism>
<dbReference type="Proteomes" id="UP000611723">
    <property type="component" value="Unassembled WGS sequence"/>
</dbReference>
<dbReference type="Gene3D" id="3.10.50.40">
    <property type="match status" value="2"/>
</dbReference>
<keyword evidence="1 3" id="KW-0413">Isomerase</keyword>
<evidence type="ECO:0000256" key="1">
    <source>
        <dbReference type="PROSITE-ProRule" id="PRU00278"/>
    </source>
</evidence>
<feature type="domain" description="PpiC" evidence="2">
    <location>
        <begin position="127"/>
        <end position="229"/>
    </location>
</feature>
<dbReference type="InterPro" id="IPR000297">
    <property type="entry name" value="PPIase_PpiC"/>
</dbReference>
<evidence type="ECO:0000259" key="2">
    <source>
        <dbReference type="PROSITE" id="PS50198"/>
    </source>
</evidence>
<keyword evidence="1" id="KW-0697">Rotamase</keyword>
<dbReference type="PROSITE" id="PS51257">
    <property type="entry name" value="PROKAR_LIPOPROTEIN"/>
    <property type="match status" value="1"/>
</dbReference>